<evidence type="ECO:0000313" key="2">
    <source>
        <dbReference type="EMBL" id="SUM58358.1"/>
    </source>
</evidence>
<keyword evidence="1" id="KW-0472">Membrane</keyword>
<evidence type="ECO:0000256" key="1">
    <source>
        <dbReference type="SAM" id="Phobius"/>
    </source>
</evidence>
<keyword evidence="1" id="KW-0812">Transmembrane</keyword>
<reference evidence="2 3" key="1">
    <citation type="submission" date="2018-06" db="EMBL/GenBank/DDBJ databases">
        <authorList>
            <consortium name="Pathogen Informatics"/>
            <person name="Doyle S."/>
        </authorList>
    </citation>
    <scope>NUCLEOTIDE SEQUENCE [LARGE SCALE GENOMIC DNA]</scope>
    <source>
        <strain evidence="2 3">NCTC13832</strain>
    </source>
</reference>
<proteinExistence type="predicted"/>
<name>A0A380GYT9_9STAP</name>
<dbReference type="EMBL" id="UHDT01000001">
    <property type="protein sequence ID" value="SUM58358.1"/>
    <property type="molecule type" value="Genomic_DNA"/>
</dbReference>
<sequence>MITLILYQLLLLFGVVTLYLLIVHGYLVPDFTV</sequence>
<keyword evidence="1" id="KW-1133">Transmembrane helix</keyword>
<dbReference type="Proteomes" id="UP000254100">
    <property type="component" value="Unassembled WGS sequence"/>
</dbReference>
<evidence type="ECO:0000313" key="3">
    <source>
        <dbReference type="Proteomes" id="UP000254100"/>
    </source>
</evidence>
<dbReference type="AlphaFoldDB" id="A0A380GYT9"/>
<protein>
    <submittedName>
        <fullName evidence="2">Uncharacterized protein</fullName>
    </submittedName>
</protein>
<feature type="transmembrane region" description="Helical" evidence="1">
    <location>
        <begin position="6"/>
        <end position="28"/>
    </location>
</feature>
<organism evidence="2 3">
    <name type="scientific">Staphylococcus microti</name>
    <dbReference type="NCBI Taxonomy" id="569857"/>
    <lineage>
        <taxon>Bacteria</taxon>
        <taxon>Bacillati</taxon>
        <taxon>Bacillota</taxon>
        <taxon>Bacilli</taxon>
        <taxon>Bacillales</taxon>
        <taxon>Staphylococcaceae</taxon>
        <taxon>Staphylococcus</taxon>
    </lineage>
</organism>
<accession>A0A380GYT9</accession>
<gene>
    <name evidence="2" type="ORF">NCTC13832_02106</name>
</gene>